<evidence type="ECO:0000313" key="2">
    <source>
        <dbReference type="Proteomes" id="UP000194664"/>
    </source>
</evidence>
<dbReference type="RefSeq" id="WP_086451548.1">
    <property type="nucleotide sequence ID" value="NZ_MSPP01000003.1"/>
</dbReference>
<dbReference type="Proteomes" id="UP000194664">
    <property type="component" value="Unassembled WGS sequence"/>
</dbReference>
<dbReference type="EMBL" id="MSPP01000003">
    <property type="protein sequence ID" value="OUD09068.1"/>
    <property type="molecule type" value="Genomic_DNA"/>
</dbReference>
<reference evidence="1 2" key="1">
    <citation type="submission" date="2016-12" db="EMBL/GenBank/DDBJ databases">
        <title>The draft genome sequence of HSLHS2.</title>
        <authorList>
            <person name="Hu D."/>
            <person name="Wang L."/>
            <person name="Shao Z."/>
        </authorList>
    </citation>
    <scope>NUCLEOTIDE SEQUENCE [LARGE SCALE GENOMIC DNA]</scope>
    <source>
        <strain evidence="1">MCCC 1A06712</strain>
    </source>
</reference>
<evidence type="ECO:0000313" key="1">
    <source>
        <dbReference type="EMBL" id="OUD09068.1"/>
    </source>
</evidence>
<protein>
    <submittedName>
        <fullName evidence="1">Type II secretory pathway, pullulanase PulA</fullName>
    </submittedName>
</protein>
<organism evidence="1 2">
    <name type="scientific">Marivivens niveibacter</name>
    <dbReference type="NCBI Taxonomy" id="1930667"/>
    <lineage>
        <taxon>Bacteria</taxon>
        <taxon>Pseudomonadati</taxon>
        <taxon>Pseudomonadota</taxon>
        <taxon>Alphaproteobacteria</taxon>
        <taxon>Rhodobacterales</taxon>
        <taxon>Paracoccaceae</taxon>
        <taxon>Marivivens group</taxon>
        <taxon>Marivivens</taxon>
    </lineage>
</organism>
<dbReference type="GO" id="GO:0016020">
    <property type="term" value="C:membrane"/>
    <property type="evidence" value="ECO:0007669"/>
    <property type="project" value="InterPro"/>
</dbReference>
<dbReference type="AlphaFoldDB" id="A0A251WY69"/>
<dbReference type="OrthoDB" id="288532at2"/>
<dbReference type="Pfam" id="PF03567">
    <property type="entry name" value="Sulfotransfer_2"/>
    <property type="match status" value="1"/>
</dbReference>
<dbReference type="GO" id="GO:0008146">
    <property type="term" value="F:sulfotransferase activity"/>
    <property type="evidence" value="ECO:0007669"/>
    <property type="project" value="InterPro"/>
</dbReference>
<gene>
    <name evidence="1" type="ORF">BVC71_10160</name>
</gene>
<dbReference type="SUPFAM" id="SSF52540">
    <property type="entry name" value="P-loop containing nucleoside triphosphate hydrolases"/>
    <property type="match status" value="1"/>
</dbReference>
<keyword evidence="2" id="KW-1185">Reference proteome</keyword>
<sequence length="216" mass="24873">MIISRGRDYLFVHIPKTGGTAMALALEDRAKADDILIGDTPKALKRKKRLKDVETNGRLWKHSRLCDVEPMVSRDDMERMFTFTLVRNPWDRVVSYYHWLQDQSFDHPAVRFAQTLTFEAFVNEPHTQSSLAANSYVSYMRDSAGIEHCNLYIRLEHLTADMSPLADHLGFMPTVPVANASKRDSDWRGYYTGQTRDLIGNLCAADITRFKYNFDC</sequence>
<accession>A0A251WY69</accession>
<proteinExistence type="predicted"/>
<dbReference type="InterPro" id="IPR027417">
    <property type="entry name" value="P-loop_NTPase"/>
</dbReference>
<dbReference type="InterPro" id="IPR005331">
    <property type="entry name" value="Sulfotransferase"/>
</dbReference>
<dbReference type="Gene3D" id="3.40.50.300">
    <property type="entry name" value="P-loop containing nucleotide triphosphate hydrolases"/>
    <property type="match status" value="1"/>
</dbReference>
<comment type="caution">
    <text evidence="1">The sequence shown here is derived from an EMBL/GenBank/DDBJ whole genome shotgun (WGS) entry which is preliminary data.</text>
</comment>
<name>A0A251WY69_9RHOB</name>